<keyword evidence="3" id="KW-1185">Reference proteome</keyword>
<protein>
    <submittedName>
        <fullName evidence="2">Uncharacterized protein</fullName>
    </submittedName>
</protein>
<proteinExistence type="predicted"/>
<dbReference type="Proteomes" id="UP000001018">
    <property type="component" value="Chromosome"/>
</dbReference>
<gene>
    <name evidence="2" type="ordered locus">Saci_0508</name>
</gene>
<dbReference type="HOGENOM" id="CLU_2285167_0_0_2"/>
<feature type="transmembrane region" description="Helical" evidence="1">
    <location>
        <begin position="71"/>
        <end position="97"/>
    </location>
</feature>
<evidence type="ECO:0000313" key="2">
    <source>
        <dbReference type="EMBL" id="AAY79914.1"/>
    </source>
</evidence>
<accession>Q4JBB5</accession>
<keyword evidence="1" id="KW-0472">Membrane</keyword>
<reference evidence="2 3" key="1">
    <citation type="journal article" date="2005" name="J. Bacteriol.">
        <title>The genome of Sulfolobus acidocaldarius, a model organism of the Crenarchaeota.</title>
        <authorList>
            <person name="Chen L."/>
            <person name="Brugger K."/>
            <person name="Skovgaard M."/>
            <person name="Redder P."/>
            <person name="She Q."/>
            <person name="Torarinsson E."/>
            <person name="Greve B."/>
            <person name="Awayez M."/>
            <person name="Zibat A."/>
            <person name="Klenk H.-P."/>
            <person name="Garrett R.A."/>
        </authorList>
    </citation>
    <scope>NUCLEOTIDE SEQUENCE [LARGE SCALE GENOMIC DNA]</scope>
    <source>
        <strain evidence="3">ATCC 33909 / DSM 639 / JCM 8929 / NBRC 15157 / NCIMB 11770</strain>
    </source>
</reference>
<keyword evidence="1" id="KW-0812">Transmembrane</keyword>
<dbReference type="AlphaFoldDB" id="Q4JBB5"/>
<organism evidence="2 3">
    <name type="scientific">Sulfolobus acidocaldarius (strain ATCC 33909 / DSM 639 / JCM 8929 / NBRC 15157 / NCIMB 11770)</name>
    <dbReference type="NCBI Taxonomy" id="330779"/>
    <lineage>
        <taxon>Archaea</taxon>
        <taxon>Thermoproteota</taxon>
        <taxon>Thermoprotei</taxon>
        <taxon>Sulfolobales</taxon>
        <taxon>Sulfolobaceae</taxon>
        <taxon>Sulfolobus</taxon>
    </lineage>
</organism>
<dbReference type="STRING" id="330779.Saci_0508"/>
<name>Q4JBB5_SULAC</name>
<dbReference type="EMBL" id="CP000077">
    <property type="protein sequence ID" value="AAY79914.1"/>
    <property type="molecule type" value="Genomic_DNA"/>
</dbReference>
<keyword evidence="1" id="KW-1133">Transmembrane helix</keyword>
<dbReference type="KEGG" id="sai:Saci_0508"/>
<sequence>MDLRNSIIATAITIETATKYIRLLAIVMKSLATKMSNTARVVPLTPALITLFLYINIFCLYFAIISLKLTLFFVVFPSTIFSFSSFSFFSFFSLGAIRFSK</sequence>
<evidence type="ECO:0000313" key="3">
    <source>
        <dbReference type="Proteomes" id="UP000001018"/>
    </source>
</evidence>
<evidence type="ECO:0000256" key="1">
    <source>
        <dbReference type="SAM" id="Phobius"/>
    </source>
</evidence>
<feature type="transmembrane region" description="Helical" evidence="1">
    <location>
        <begin position="41"/>
        <end position="65"/>
    </location>
</feature>